<evidence type="ECO:0000313" key="2">
    <source>
        <dbReference type="Proteomes" id="UP000663193"/>
    </source>
</evidence>
<sequence>MIVSTQNHHFTQRGLVCFRTLDKTTENNSTLTHSYTSFSHPRTLQMATIQVASLEKRTRCRAARKRNREQ</sequence>
<dbReference type="AlphaFoldDB" id="A0A7U2I672"/>
<accession>A0A7U2I672</accession>
<keyword evidence="2" id="KW-1185">Reference proteome</keyword>
<name>A0A7U2I672_PHANO</name>
<proteinExistence type="predicted"/>
<dbReference type="EMBL" id="CP069039">
    <property type="protein sequence ID" value="QRD04851.1"/>
    <property type="molecule type" value="Genomic_DNA"/>
</dbReference>
<dbReference type="VEuPathDB" id="FungiDB:JI435_421850"/>
<gene>
    <name evidence="1" type="ORF">JI435_421850</name>
</gene>
<protein>
    <submittedName>
        <fullName evidence="1">Uncharacterized protein</fullName>
    </submittedName>
</protein>
<dbReference type="Proteomes" id="UP000663193">
    <property type="component" value="Chromosome 17"/>
</dbReference>
<organism evidence="1 2">
    <name type="scientific">Phaeosphaeria nodorum (strain SN15 / ATCC MYA-4574 / FGSC 10173)</name>
    <name type="common">Glume blotch fungus</name>
    <name type="synonym">Parastagonospora nodorum</name>
    <dbReference type="NCBI Taxonomy" id="321614"/>
    <lineage>
        <taxon>Eukaryota</taxon>
        <taxon>Fungi</taxon>
        <taxon>Dikarya</taxon>
        <taxon>Ascomycota</taxon>
        <taxon>Pezizomycotina</taxon>
        <taxon>Dothideomycetes</taxon>
        <taxon>Pleosporomycetidae</taxon>
        <taxon>Pleosporales</taxon>
        <taxon>Pleosporineae</taxon>
        <taxon>Phaeosphaeriaceae</taxon>
        <taxon>Parastagonospora</taxon>
    </lineage>
</organism>
<reference evidence="2" key="1">
    <citation type="journal article" date="2021" name="BMC Genomics">
        <title>Chromosome-level genome assembly and manually-curated proteome of model necrotroph Parastagonospora nodorum Sn15 reveals a genome-wide trove of candidate effector homologs, and redundancy of virulence-related functions within an accessory chromosome.</title>
        <authorList>
            <person name="Bertazzoni S."/>
            <person name="Jones D.A.B."/>
            <person name="Phan H.T."/>
            <person name="Tan K.-C."/>
            <person name="Hane J.K."/>
        </authorList>
    </citation>
    <scope>NUCLEOTIDE SEQUENCE [LARGE SCALE GENOMIC DNA]</scope>
    <source>
        <strain evidence="2">SN15 / ATCC MYA-4574 / FGSC 10173)</strain>
    </source>
</reference>
<evidence type="ECO:0000313" key="1">
    <source>
        <dbReference type="EMBL" id="QRD04851.1"/>
    </source>
</evidence>